<dbReference type="RefSeq" id="WP_182706047.1">
    <property type="nucleotide sequence ID" value="NZ_JACJII010000001.1"/>
</dbReference>
<organism evidence="1 2">
    <name type="scientific">Thermomonospora cellulosilytica</name>
    <dbReference type="NCBI Taxonomy" id="1411118"/>
    <lineage>
        <taxon>Bacteria</taxon>
        <taxon>Bacillati</taxon>
        <taxon>Actinomycetota</taxon>
        <taxon>Actinomycetes</taxon>
        <taxon>Streptosporangiales</taxon>
        <taxon>Thermomonosporaceae</taxon>
        <taxon>Thermomonospora</taxon>
    </lineage>
</organism>
<dbReference type="Pfam" id="PF06999">
    <property type="entry name" value="Suc_Fer-like"/>
    <property type="match status" value="1"/>
</dbReference>
<evidence type="ECO:0008006" key="3">
    <source>
        <dbReference type="Google" id="ProtNLM"/>
    </source>
</evidence>
<evidence type="ECO:0000313" key="2">
    <source>
        <dbReference type="Proteomes" id="UP000539313"/>
    </source>
</evidence>
<dbReference type="Proteomes" id="UP000539313">
    <property type="component" value="Unassembled WGS sequence"/>
</dbReference>
<protein>
    <recommendedName>
        <fullName evidence="3">Sucrase ferredoxin</fullName>
    </recommendedName>
</protein>
<comment type="caution">
    <text evidence="1">The sequence shown here is derived from an EMBL/GenBank/DDBJ whole genome shotgun (WGS) entry which is preliminary data.</text>
</comment>
<evidence type="ECO:0000313" key="1">
    <source>
        <dbReference type="EMBL" id="MBA9004659.1"/>
    </source>
</evidence>
<proteinExistence type="predicted"/>
<name>A0A7W3MZC3_9ACTN</name>
<reference evidence="1 2" key="1">
    <citation type="submission" date="2020-08" db="EMBL/GenBank/DDBJ databases">
        <title>Sequencing the genomes of 1000 actinobacteria strains.</title>
        <authorList>
            <person name="Klenk H.-P."/>
        </authorList>
    </citation>
    <scope>NUCLEOTIDE SEQUENCE [LARGE SCALE GENOMIC DNA]</scope>
    <source>
        <strain evidence="1 2">DSM 45823</strain>
    </source>
</reference>
<dbReference type="InterPro" id="IPR036249">
    <property type="entry name" value="Thioredoxin-like_sf"/>
</dbReference>
<dbReference type="AlphaFoldDB" id="A0A7W3MZC3"/>
<gene>
    <name evidence="1" type="ORF">HNR21_003541</name>
</gene>
<keyword evidence="2" id="KW-1185">Reference proteome</keyword>
<dbReference type="SUPFAM" id="SSF52833">
    <property type="entry name" value="Thioredoxin-like"/>
    <property type="match status" value="1"/>
</dbReference>
<sequence length="309" mass="32712">MPSASHCDHCPGSHTGERSCLATATTKARSWLLIEHPGPWPERIERLTGPAPLAAAIARATAAGVRPQLIRRPGRAGRRSVPPLQVYVGSSMPGGPVWLEGRRLSTLAELDKLDDAMLAAVAAGRRPEFGELLSGDEPVVLVCTHARRNACCAQHGAPLARALSARFDPFVWETTHVGGDRYAANLVCLPHGLYYGALGVAEAESAVAAYLRGELTLERLRGRAGMPEPAQAAEHFVRARTGALGVDAVSVESLTGTSPYEAVIDVSGTRYRAIVERAEAGHECGPDCAENNGSWVVRGITLLNPAALV</sequence>
<dbReference type="EMBL" id="JACJII010000001">
    <property type="protein sequence ID" value="MBA9004659.1"/>
    <property type="molecule type" value="Genomic_DNA"/>
</dbReference>
<accession>A0A7W3MZC3</accession>
<dbReference type="InterPro" id="IPR009737">
    <property type="entry name" value="Aim32/Apd1-like"/>
</dbReference>